<dbReference type="GO" id="GO:0030010">
    <property type="term" value="P:establishment of cell polarity"/>
    <property type="evidence" value="ECO:0007669"/>
    <property type="project" value="TreeGrafter"/>
</dbReference>
<dbReference type="InterPro" id="IPR022782">
    <property type="entry name" value="AIP3-like_C"/>
</dbReference>
<feature type="compositionally biased region" description="Pro residues" evidence="3">
    <location>
        <begin position="230"/>
        <end position="241"/>
    </location>
</feature>
<feature type="region of interest" description="Disordered" evidence="3">
    <location>
        <begin position="989"/>
        <end position="1047"/>
    </location>
</feature>
<sequence>MQPYPGRALRDMRQGGAAAVPPAALQPQPMQPLYGQRAPQGAQAAVGHVGMQGPADPAAKTRQNTANTMNHMESSVTRLLFATKMLLESLTQWCRGTKSETDVSDVYVRLGNDFKVAISAFSSYGIDMSDLYSIPPDLRVCLEDCLSEPASPAVLDRHLPRIREIIIRMLEGLKRKQQAYKELVSVPNGASQASGSAPGATPTLGSAAAPGAALATGTGALASASAAAPAPAPAPAPPLPRRPSAGKPGDATPERAPQPQIPETPIRDLARAEAAAALEKGHHASDEPADADLRALRSRDALERRASKRFSAYTINKMGLGGTVLSTPLSGAAGARTAAGDRLGRSPITPGRFTTTGDVSVMSTPRPVSGIDTWTPRADADVSWVSEPAALSTDGDGTVLARHAPDNSGTPRQADAVVAADAGQARTPKEPDWDSVAAALPAGDAAKAPLPQSDVSAPSWPGDQRDAEQVSPDAASAAMLQTNASREGSVTPQVPQRAPPDIPTAPSVRPAQPAAPNPVDTTDSFVPEPNSAPVPEPAGGVPTSLTLFLQLGPHTRKVNLDLDHSLANRGLSVARLRMLFVDQFAYSPGMDDFPDIYIKDPSSGIQYHLEDLDDVHDKSLLTLNIQPLDQVRQHMDLSLGGINKEIRELKQLVRELRERERVVERVRESRPPEQVAIPISDSAFSAVGERIASDEAPNARGVLGRELKSQYQELQRLRRDFAILRQVHDDGENDVRQVFSNIRAQVKEFTQVLSLGPAAGRNLIDSGKGKLDTLSQQVLATVEDLQDLVEDLKLDVSRRGVKPKASEMKRVTNDIATATRRLGELEQFIQNVKPSWKRTWEAELQNIVDEQEFLNYQEGLLVDLQQDHKALQDVFANIQQVVRLRNMQQKGDTKAPRYVPPAPDHEHEGLGTVMIEVRGQSIDHERRLRALQTAERSREKARQGRVDEFADELAGFVDNKALRKTGGHRETERIRMKRDQATLRAMFSSSSFDSMSSDTVSRSASRASFRTDNGSGTEDIQSPVAAHASSNEVSEANQPSAATATSS</sequence>
<dbReference type="Pfam" id="PF03915">
    <property type="entry name" value="AIP3"/>
    <property type="match status" value="1"/>
</dbReference>
<keyword evidence="1 2" id="KW-0175">Coiled coil</keyword>
<dbReference type="InterPro" id="IPR051825">
    <property type="entry name" value="SRCIN1"/>
</dbReference>
<evidence type="ECO:0000256" key="2">
    <source>
        <dbReference type="SAM" id="Coils"/>
    </source>
</evidence>
<gene>
    <name evidence="5" type="primary">BUD6</name>
    <name evidence="5" type="ORF">MCUN1_002607</name>
</gene>
<feature type="compositionally biased region" description="Low complexity" evidence="3">
    <location>
        <begin position="412"/>
        <end position="426"/>
    </location>
</feature>
<feature type="coiled-coil region" evidence="2">
    <location>
        <begin position="639"/>
        <end position="669"/>
    </location>
</feature>
<dbReference type="Gene3D" id="1.20.58.1540">
    <property type="entry name" value="Actin interacting protein 3, C-terminal domain"/>
    <property type="match status" value="1"/>
</dbReference>
<organism evidence="5 6">
    <name type="scientific">Malassezia cuniculi</name>
    <dbReference type="NCBI Taxonomy" id="948313"/>
    <lineage>
        <taxon>Eukaryota</taxon>
        <taxon>Fungi</taxon>
        <taxon>Dikarya</taxon>
        <taxon>Basidiomycota</taxon>
        <taxon>Ustilaginomycotina</taxon>
        <taxon>Malasseziomycetes</taxon>
        <taxon>Malasseziales</taxon>
        <taxon>Malasseziaceae</taxon>
        <taxon>Malassezia</taxon>
    </lineage>
</organism>
<dbReference type="InterPro" id="IPR005613">
    <property type="entry name" value="AIP3_C"/>
</dbReference>
<evidence type="ECO:0000313" key="5">
    <source>
        <dbReference type="EMBL" id="WFD35745.1"/>
    </source>
</evidence>
<dbReference type="GO" id="GO:0051286">
    <property type="term" value="C:cell tip"/>
    <property type="evidence" value="ECO:0007669"/>
    <property type="project" value="TreeGrafter"/>
</dbReference>
<evidence type="ECO:0000259" key="4">
    <source>
        <dbReference type="SMART" id="SM00806"/>
    </source>
</evidence>
<feature type="region of interest" description="Disordered" evidence="3">
    <location>
        <begin position="445"/>
        <end position="521"/>
    </location>
</feature>
<dbReference type="InterPro" id="IPR056279">
    <property type="entry name" value="Aip3p_Bud6_N"/>
</dbReference>
<feature type="compositionally biased region" description="Low complexity" evidence="3">
    <location>
        <begin position="189"/>
        <end position="210"/>
    </location>
</feature>
<name>A0AAF0J753_9BASI</name>
<protein>
    <submittedName>
        <fullName evidence="5">Bud site selection protein 6</fullName>
    </submittedName>
</protein>
<feature type="region of interest" description="Disordered" evidence="3">
    <location>
        <begin position="1"/>
        <end position="43"/>
    </location>
</feature>
<dbReference type="Pfam" id="PF23153">
    <property type="entry name" value="Aip3p_Bud6_N"/>
    <property type="match status" value="1"/>
</dbReference>
<feature type="compositionally biased region" description="Polar residues" evidence="3">
    <location>
        <begin position="352"/>
        <end position="363"/>
    </location>
</feature>
<feature type="compositionally biased region" description="Polar residues" evidence="3">
    <location>
        <begin position="479"/>
        <end position="494"/>
    </location>
</feature>
<feature type="region of interest" description="Disordered" evidence="3">
    <location>
        <begin position="390"/>
        <end position="433"/>
    </location>
</feature>
<keyword evidence="6" id="KW-1185">Reference proteome</keyword>
<feature type="region of interest" description="Disordered" evidence="3">
    <location>
        <begin position="188"/>
        <end position="210"/>
    </location>
</feature>
<evidence type="ECO:0000256" key="1">
    <source>
        <dbReference type="ARBA" id="ARBA00023054"/>
    </source>
</evidence>
<evidence type="ECO:0000313" key="6">
    <source>
        <dbReference type="Proteomes" id="UP001219933"/>
    </source>
</evidence>
<feature type="region of interest" description="Disordered" evidence="3">
    <location>
        <begin position="226"/>
        <end position="264"/>
    </location>
</feature>
<feature type="compositionally biased region" description="Polar residues" evidence="3">
    <location>
        <begin position="1028"/>
        <end position="1047"/>
    </location>
</feature>
<feature type="compositionally biased region" description="Polar residues" evidence="3">
    <location>
        <begin position="1010"/>
        <end position="1020"/>
    </location>
</feature>
<reference evidence="5" key="1">
    <citation type="submission" date="2023-03" db="EMBL/GenBank/DDBJ databases">
        <title>Mating type loci evolution in Malassezia.</title>
        <authorList>
            <person name="Coelho M.A."/>
        </authorList>
    </citation>
    <scope>NUCLEOTIDE SEQUENCE</scope>
    <source>
        <strain evidence="5">CBS 11721</strain>
    </source>
</reference>
<feature type="region of interest" description="Disordered" evidence="3">
    <location>
        <begin position="336"/>
        <end position="374"/>
    </location>
</feature>
<feature type="compositionally biased region" description="Low complexity" evidence="3">
    <location>
        <begin position="989"/>
        <end position="1008"/>
    </location>
</feature>
<dbReference type="AlphaFoldDB" id="A0AAF0J753"/>
<dbReference type="Proteomes" id="UP001219933">
    <property type="component" value="Chromosome 3"/>
</dbReference>
<accession>A0AAF0J753</accession>
<dbReference type="SMART" id="SM00806">
    <property type="entry name" value="AIP3"/>
    <property type="match status" value="1"/>
</dbReference>
<dbReference type="PANTHER" id="PTHR22741">
    <property type="entry name" value="P140CAP/SNIP-RELATED"/>
    <property type="match status" value="1"/>
</dbReference>
<proteinExistence type="predicted"/>
<feature type="domain" description="Actin interacting protein 3 C-terminal" evidence="4">
    <location>
        <begin position="548"/>
        <end position="980"/>
    </location>
</feature>
<dbReference type="GO" id="GO:0005737">
    <property type="term" value="C:cytoplasm"/>
    <property type="evidence" value="ECO:0007669"/>
    <property type="project" value="TreeGrafter"/>
</dbReference>
<dbReference type="EMBL" id="CP119879">
    <property type="protein sequence ID" value="WFD35745.1"/>
    <property type="molecule type" value="Genomic_DNA"/>
</dbReference>
<feature type="compositionally biased region" description="Low complexity" evidence="3">
    <location>
        <begin position="14"/>
        <end position="33"/>
    </location>
</feature>
<dbReference type="PANTHER" id="PTHR22741:SF10">
    <property type="entry name" value="COILED-COIL DOMAIN-CONTAINING PROTEIN CG32809"/>
    <property type="match status" value="1"/>
</dbReference>
<evidence type="ECO:0000256" key="3">
    <source>
        <dbReference type="SAM" id="MobiDB-lite"/>
    </source>
</evidence>
<dbReference type="GO" id="GO:0005519">
    <property type="term" value="F:cytoskeletal regulatory protein binding"/>
    <property type="evidence" value="ECO:0007669"/>
    <property type="project" value="InterPro"/>
</dbReference>